<keyword evidence="3" id="KW-1185">Reference proteome</keyword>
<evidence type="ECO:0000256" key="1">
    <source>
        <dbReference type="SAM" id="MobiDB-lite"/>
    </source>
</evidence>
<proteinExistence type="predicted"/>
<accession>A0AA40HBW4</accession>
<feature type="region of interest" description="Disordered" evidence="1">
    <location>
        <begin position="669"/>
        <end position="771"/>
    </location>
</feature>
<protein>
    <submittedName>
        <fullName evidence="2">Uncharacterized protein</fullName>
    </submittedName>
</protein>
<gene>
    <name evidence="2" type="ORF">QTO34_012784</name>
</gene>
<name>A0AA40HBW4_CNENI</name>
<feature type="compositionally biased region" description="Polar residues" evidence="1">
    <location>
        <begin position="716"/>
        <end position="726"/>
    </location>
</feature>
<organism evidence="2 3">
    <name type="scientific">Cnephaeus nilssonii</name>
    <name type="common">Northern bat</name>
    <name type="synonym">Eptesicus nilssonii</name>
    <dbReference type="NCBI Taxonomy" id="3371016"/>
    <lineage>
        <taxon>Eukaryota</taxon>
        <taxon>Metazoa</taxon>
        <taxon>Chordata</taxon>
        <taxon>Craniata</taxon>
        <taxon>Vertebrata</taxon>
        <taxon>Euteleostomi</taxon>
        <taxon>Mammalia</taxon>
        <taxon>Eutheria</taxon>
        <taxon>Laurasiatheria</taxon>
        <taxon>Chiroptera</taxon>
        <taxon>Yangochiroptera</taxon>
        <taxon>Vespertilionidae</taxon>
        <taxon>Cnephaeus</taxon>
    </lineage>
</organism>
<reference evidence="2" key="1">
    <citation type="submission" date="2023-06" db="EMBL/GenBank/DDBJ databases">
        <title>Reference genome for the Northern bat (Eptesicus nilssonii), a most northern bat species.</title>
        <authorList>
            <person name="Laine V.N."/>
            <person name="Pulliainen A.T."/>
            <person name="Lilley T.M."/>
        </authorList>
    </citation>
    <scope>NUCLEOTIDE SEQUENCE</scope>
    <source>
        <strain evidence="2">BLF_Eptnil</strain>
        <tissue evidence="2">Kidney</tissue>
    </source>
</reference>
<sequence>MAHASPHRFYVIVAFSKFERRLWCPVGPQGGHHGVRLLKQNVSLWLCLAVRPPLQMVVVAFTFQVEFQKNVLHLAQSFLGSVCQAPSQSEPCRPQAHLAVPSVPGSIFVRPSLQMVVMAFTFQVEFQKNVLHLAQSFLGSVCQAPPESEPCRPQAHLAVPSVPGSISVRPSLQMVVVAFTFKVMFWGKMVFPRAQSLLGLSGSFHSGKHAALKPTLLCPRSPGTSPCDHLSRWWSWPSRLRSCSQKNVLHLAQSFLGSICQAPYRVGTMQTSSPPCCALSPGKHLCAAISPVGGRGLHVSGEWMTFVLATEHVEFQKNVLHLAQSFLGSVCQAPSPVGTVQTSSPPCCALSPGKHLCVAIYADGGRGLHVQGDVLGKMVFPRAQSLLGLQGPSKWKHAALKPTLLCPRSPGTSPRRLWCPVGPPRWPSRRPTLKTNVSPLVVSCVRPSLQMVVVAFTFQVEFQKNVLHLAQSFLGSVCQAPSRVGTVQTSSPPCCALSPGKHLCAAISADGGRGLHVQGDVLGENGVSTGPEPPGSVRLLPEWEARSSEFHIAVSSVPGHVSVRPSLQMVVVAFTFQVSEWMTFVLATEDMGMRLSRRLTLGHRGPFTIFSVTLCPWEWADPKPKTPLLYERNATQRSSSKKMAFIWPRASWALSVRLLPESDPCRPEAHLAVPSVPGSIFGQRSTPEPRRPPGEKGRHLKKEWKDRRPHRKPHSAGSSRIETSLAGSPGAPETAERARNTPGAVCDVPRRVRIPQNRHPRDVLTARPPPK</sequence>
<dbReference type="Proteomes" id="UP001177744">
    <property type="component" value="Unassembled WGS sequence"/>
</dbReference>
<dbReference type="EMBL" id="JAULJE010000025">
    <property type="protein sequence ID" value="KAK1327875.1"/>
    <property type="molecule type" value="Genomic_DNA"/>
</dbReference>
<evidence type="ECO:0000313" key="3">
    <source>
        <dbReference type="Proteomes" id="UP001177744"/>
    </source>
</evidence>
<feature type="compositionally biased region" description="Basic residues" evidence="1">
    <location>
        <begin position="698"/>
        <end position="714"/>
    </location>
</feature>
<comment type="caution">
    <text evidence="2">The sequence shown here is derived from an EMBL/GenBank/DDBJ whole genome shotgun (WGS) entry which is preliminary data.</text>
</comment>
<dbReference type="AlphaFoldDB" id="A0AA40HBW4"/>
<feature type="compositionally biased region" description="Basic and acidic residues" evidence="1">
    <location>
        <begin position="687"/>
        <end position="697"/>
    </location>
</feature>
<evidence type="ECO:0000313" key="2">
    <source>
        <dbReference type="EMBL" id="KAK1327875.1"/>
    </source>
</evidence>